<organism evidence="3 4">
    <name type="scientific">Francisella uliginis</name>
    <dbReference type="NCBI Taxonomy" id="573570"/>
    <lineage>
        <taxon>Bacteria</taxon>
        <taxon>Pseudomonadati</taxon>
        <taxon>Pseudomonadota</taxon>
        <taxon>Gammaproteobacteria</taxon>
        <taxon>Thiotrichales</taxon>
        <taxon>Francisellaceae</taxon>
        <taxon>Francisella</taxon>
    </lineage>
</organism>
<protein>
    <submittedName>
        <fullName evidence="3">Uncharacterized protein</fullName>
    </submittedName>
</protein>
<dbReference type="OrthoDB" id="9818437at2"/>
<keyword evidence="2" id="KW-1133">Transmembrane helix</keyword>
<evidence type="ECO:0000313" key="4">
    <source>
        <dbReference type="Proteomes" id="UP000184222"/>
    </source>
</evidence>
<name>A0A1L4BRJ5_9GAMM</name>
<keyword evidence="2" id="KW-0472">Membrane</keyword>
<sequence>MTIGNFDHEYRKLTVNKIVAESNLSNRVRKSIKFAMLKNIWPMETIVKFRMHPNKDIANKQNYKKLKEYLRKKSSIASFWLENWPSKDLFLQFLNLEKFKECLTKNLSTRATFEVIEQFLVFDDGDVSKYDDNILRSLEKLILCADNNGKFLVAEMIKYNLVAYYSTDEKSIQHTAGHLGALLNYIWKAVLDIVSDLNLQLVMGHEEYSRFKVRILDTFELIGRSCKTKIYKYQAQNYKSMMKMNDEHFFKLLTKLRLSQRVTTQEAIKDIEEDYKLSKKKGYRKDPKFAAYVANTLIDCNKILLVGRATIVKAEMNKACTEGVEADSKLLECGSVMFNDSAWYTNKIMQIRSMELDIPLKIMKYGYKTGKSIFKAGKKATESNAGGAAAILASYYSLDMVLGATFGIGLAPAVAAGAGIALAAGYVAKTALEKRANYSRYNELQKALPLQQQSLLIHRRRYYFTKSALDYLILSGYRTNGMEELAKLEKKLEEKVKEIEKTTKELETMDADTYNIIQKSISENYQYAQEKVSGGYKYAQETVSGGYQYAQETVSGGYQYARDTASQGYNYLIKSIWG</sequence>
<dbReference type="RefSeq" id="WP_072711794.1">
    <property type="nucleotide sequence ID" value="NZ_CP016796.1"/>
</dbReference>
<dbReference type="KEGG" id="frx:F7310_03440"/>
<keyword evidence="2" id="KW-0812">Transmembrane</keyword>
<reference evidence="3 4" key="1">
    <citation type="journal article" date="2016" name="Appl. Environ. Microbiol.">
        <title>Whole genome relationships among Francisella bacteria of diverse origin define new species and provide specific regions for detection.</title>
        <authorList>
            <person name="Challacombe J.F."/>
            <person name="Petersen J.M."/>
            <person name="Gallegos-Graves V."/>
            <person name="Hodge D."/>
            <person name="Pillai S."/>
            <person name="Kuske C.R."/>
        </authorList>
    </citation>
    <scope>NUCLEOTIDE SEQUENCE [LARGE SCALE GENOMIC DNA]</scope>
    <source>
        <strain evidence="4">TX07-7310</strain>
    </source>
</reference>
<dbReference type="AlphaFoldDB" id="A0A1L4BRJ5"/>
<keyword evidence="4" id="KW-1185">Reference proteome</keyword>
<evidence type="ECO:0000256" key="2">
    <source>
        <dbReference type="SAM" id="Phobius"/>
    </source>
</evidence>
<evidence type="ECO:0000256" key="1">
    <source>
        <dbReference type="SAM" id="Coils"/>
    </source>
</evidence>
<keyword evidence="1" id="KW-0175">Coiled coil</keyword>
<evidence type="ECO:0000313" key="3">
    <source>
        <dbReference type="EMBL" id="API86460.1"/>
    </source>
</evidence>
<gene>
    <name evidence="3" type="ORF">F7310_03440</name>
</gene>
<dbReference type="STRING" id="573570.F7310_03440"/>
<feature type="coiled-coil region" evidence="1">
    <location>
        <begin position="478"/>
        <end position="512"/>
    </location>
</feature>
<feature type="transmembrane region" description="Helical" evidence="2">
    <location>
        <begin position="400"/>
        <end position="428"/>
    </location>
</feature>
<accession>A0A1L4BRJ5</accession>
<proteinExistence type="predicted"/>
<dbReference type="Proteomes" id="UP000184222">
    <property type="component" value="Chromosome"/>
</dbReference>
<dbReference type="EMBL" id="CP016796">
    <property type="protein sequence ID" value="API86460.1"/>
    <property type="molecule type" value="Genomic_DNA"/>
</dbReference>